<organism evidence="23 24">
    <name type="scientific">Nyssa sinensis</name>
    <dbReference type="NCBI Taxonomy" id="561372"/>
    <lineage>
        <taxon>Eukaryota</taxon>
        <taxon>Viridiplantae</taxon>
        <taxon>Streptophyta</taxon>
        <taxon>Embryophyta</taxon>
        <taxon>Tracheophyta</taxon>
        <taxon>Spermatophyta</taxon>
        <taxon>Magnoliopsida</taxon>
        <taxon>eudicotyledons</taxon>
        <taxon>Gunneridae</taxon>
        <taxon>Pentapetalae</taxon>
        <taxon>asterids</taxon>
        <taxon>Cornales</taxon>
        <taxon>Nyssaceae</taxon>
        <taxon>Nyssa</taxon>
    </lineage>
</organism>
<dbReference type="InterPro" id="IPR008271">
    <property type="entry name" value="Ser/Thr_kinase_AS"/>
</dbReference>
<evidence type="ECO:0000256" key="6">
    <source>
        <dbReference type="ARBA" id="ARBA00022692"/>
    </source>
</evidence>
<dbReference type="InterPro" id="IPR017441">
    <property type="entry name" value="Protein_kinase_ATP_BS"/>
</dbReference>
<dbReference type="EC" id="2.7.11.1" evidence="2"/>
<evidence type="ECO:0000256" key="4">
    <source>
        <dbReference type="ARBA" id="ARBA00022536"/>
    </source>
</evidence>
<keyword evidence="5" id="KW-0808">Transferase</keyword>
<dbReference type="GO" id="GO:0004674">
    <property type="term" value="F:protein serine/threonine kinase activity"/>
    <property type="evidence" value="ECO:0007669"/>
    <property type="project" value="UniProtKB-KW"/>
</dbReference>
<dbReference type="Gene3D" id="2.90.10.10">
    <property type="entry name" value="Bulb-type lectin domain"/>
    <property type="match status" value="1"/>
</dbReference>
<keyword evidence="13" id="KW-1015">Disulfide bond</keyword>
<keyword evidence="14" id="KW-0675">Receptor</keyword>
<comment type="subcellular location">
    <subcellularLocation>
        <location evidence="1">Membrane</location>
        <topology evidence="1">Single-pass type I membrane protein</topology>
    </subcellularLocation>
</comment>
<gene>
    <name evidence="23" type="ORF">F0562_007794</name>
</gene>
<evidence type="ECO:0000256" key="2">
    <source>
        <dbReference type="ARBA" id="ARBA00012513"/>
    </source>
</evidence>
<dbReference type="PROSITE" id="PS50948">
    <property type="entry name" value="PAN"/>
    <property type="match status" value="1"/>
</dbReference>
<evidence type="ECO:0000256" key="14">
    <source>
        <dbReference type="ARBA" id="ARBA00023170"/>
    </source>
</evidence>
<dbReference type="PROSITE" id="PS50011">
    <property type="entry name" value="PROTEIN_KINASE_DOM"/>
    <property type="match status" value="1"/>
</dbReference>
<dbReference type="InterPro" id="IPR000858">
    <property type="entry name" value="S_locus_glycoprot_dom"/>
</dbReference>
<dbReference type="Pfam" id="PF01453">
    <property type="entry name" value="B_lectin"/>
    <property type="match status" value="1"/>
</dbReference>
<feature type="domain" description="Protein kinase" evidence="20">
    <location>
        <begin position="844"/>
        <end position="1127"/>
    </location>
</feature>
<dbReference type="GO" id="GO:0048544">
    <property type="term" value="P:recognition of pollen"/>
    <property type="evidence" value="ECO:0007669"/>
    <property type="project" value="InterPro"/>
</dbReference>
<evidence type="ECO:0000256" key="15">
    <source>
        <dbReference type="ARBA" id="ARBA00023180"/>
    </source>
</evidence>
<evidence type="ECO:0000256" key="9">
    <source>
        <dbReference type="ARBA" id="ARBA00022777"/>
    </source>
</evidence>
<evidence type="ECO:0000256" key="19">
    <source>
        <dbReference type="SAM" id="MobiDB-lite"/>
    </source>
</evidence>
<evidence type="ECO:0000256" key="12">
    <source>
        <dbReference type="ARBA" id="ARBA00023136"/>
    </source>
</evidence>
<comment type="catalytic activity">
    <reaction evidence="17">
        <text>L-seryl-[protein] + ATP = O-phospho-L-seryl-[protein] + ADP + H(+)</text>
        <dbReference type="Rhea" id="RHEA:17989"/>
        <dbReference type="Rhea" id="RHEA-COMP:9863"/>
        <dbReference type="Rhea" id="RHEA-COMP:11604"/>
        <dbReference type="ChEBI" id="CHEBI:15378"/>
        <dbReference type="ChEBI" id="CHEBI:29999"/>
        <dbReference type="ChEBI" id="CHEBI:30616"/>
        <dbReference type="ChEBI" id="CHEBI:83421"/>
        <dbReference type="ChEBI" id="CHEBI:456216"/>
        <dbReference type="EC" id="2.7.11.1"/>
    </reaction>
</comment>
<evidence type="ECO:0000313" key="23">
    <source>
        <dbReference type="EMBL" id="KAA8526106.1"/>
    </source>
</evidence>
<keyword evidence="24" id="KW-1185">Reference proteome</keyword>
<accession>A0A5J5A8G4</accession>
<dbReference type="Pfam" id="PF00954">
    <property type="entry name" value="S_locus_glycop"/>
    <property type="match status" value="1"/>
</dbReference>
<dbReference type="Proteomes" id="UP000325577">
    <property type="component" value="Linkage Group LG3"/>
</dbReference>
<dbReference type="EMBL" id="CM018046">
    <property type="protein sequence ID" value="KAA8526106.1"/>
    <property type="molecule type" value="Genomic_DNA"/>
</dbReference>
<dbReference type="InterPro" id="IPR003609">
    <property type="entry name" value="Pan_app"/>
</dbReference>
<dbReference type="Gene3D" id="3.30.200.20">
    <property type="entry name" value="Phosphorylase Kinase, domain 1"/>
    <property type="match status" value="1"/>
</dbReference>
<dbReference type="GO" id="GO:0005524">
    <property type="term" value="F:ATP binding"/>
    <property type="evidence" value="ECO:0007669"/>
    <property type="project" value="UniProtKB-UniRule"/>
</dbReference>
<feature type="compositionally biased region" description="Pro residues" evidence="19">
    <location>
        <begin position="142"/>
        <end position="151"/>
    </location>
</feature>
<keyword evidence="9" id="KW-0418">Kinase</keyword>
<dbReference type="SUPFAM" id="SSF51110">
    <property type="entry name" value="alpha-D-mannose-specific plant lectins"/>
    <property type="match status" value="1"/>
</dbReference>
<feature type="domain" description="Apple" evidence="22">
    <location>
        <begin position="661"/>
        <end position="738"/>
    </location>
</feature>
<evidence type="ECO:0000259" key="21">
    <source>
        <dbReference type="PROSITE" id="PS50927"/>
    </source>
</evidence>
<keyword evidence="8 18" id="KW-0547">Nucleotide-binding</keyword>
<protein>
    <recommendedName>
        <fullName evidence="2">non-specific serine/threonine protein kinase</fullName>
        <ecNumber evidence="2">2.7.11.1</ecNumber>
    </recommendedName>
</protein>
<dbReference type="FunFam" id="1.10.510.10:FF:000537">
    <property type="entry name" value="Putative receptor-like protein kinase"/>
    <property type="match status" value="1"/>
</dbReference>
<evidence type="ECO:0000256" key="8">
    <source>
        <dbReference type="ARBA" id="ARBA00022741"/>
    </source>
</evidence>
<feature type="domain" description="Bulb-type lectin" evidence="21">
    <location>
        <begin position="349"/>
        <end position="471"/>
    </location>
</feature>
<dbReference type="Gene3D" id="1.10.510.10">
    <property type="entry name" value="Transferase(Phosphotransferase) domain 1"/>
    <property type="match status" value="1"/>
</dbReference>
<dbReference type="SUPFAM" id="SSF56112">
    <property type="entry name" value="Protein kinase-like (PK-like)"/>
    <property type="match status" value="1"/>
</dbReference>
<dbReference type="PANTHER" id="PTHR47974:SF3">
    <property type="entry name" value="RECEPTOR-LIKE SERINE_THREONINE-PROTEIN KINASE"/>
    <property type="match status" value="1"/>
</dbReference>
<dbReference type="AlphaFoldDB" id="A0A5J5A8G4"/>
<evidence type="ECO:0000256" key="16">
    <source>
        <dbReference type="ARBA" id="ARBA00047899"/>
    </source>
</evidence>
<dbReference type="OrthoDB" id="619632at2759"/>
<evidence type="ECO:0000256" key="11">
    <source>
        <dbReference type="ARBA" id="ARBA00022989"/>
    </source>
</evidence>
<dbReference type="GO" id="GO:0016020">
    <property type="term" value="C:membrane"/>
    <property type="evidence" value="ECO:0007669"/>
    <property type="project" value="UniProtKB-SubCell"/>
</dbReference>
<evidence type="ECO:0000256" key="3">
    <source>
        <dbReference type="ARBA" id="ARBA00022527"/>
    </source>
</evidence>
<feature type="binding site" evidence="18">
    <location>
        <position position="872"/>
    </location>
    <ligand>
        <name>ATP</name>
        <dbReference type="ChEBI" id="CHEBI:30616"/>
    </ligand>
</feature>
<evidence type="ECO:0000256" key="18">
    <source>
        <dbReference type="PROSITE-ProRule" id="PRU10141"/>
    </source>
</evidence>
<evidence type="ECO:0000256" key="17">
    <source>
        <dbReference type="ARBA" id="ARBA00048679"/>
    </source>
</evidence>
<keyword evidence="3" id="KW-0723">Serine/threonine-protein kinase</keyword>
<dbReference type="CDD" id="cd00028">
    <property type="entry name" value="B_lectin"/>
    <property type="match status" value="1"/>
</dbReference>
<evidence type="ECO:0000259" key="22">
    <source>
        <dbReference type="PROSITE" id="PS50948"/>
    </source>
</evidence>
<dbReference type="InterPro" id="IPR036426">
    <property type="entry name" value="Bulb-type_lectin_dom_sf"/>
</dbReference>
<dbReference type="PANTHER" id="PTHR47974">
    <property type="entry name" value="OS07G0415500 PROTEIN"/>
    <property type="match status" value="1"/>
</dbReference>
<dbReference type="PROSITE" id="PS00107">
    <property type="entry name" value="PROTEIN_KINASE_ATP"/>
    <property type="match status" value="1"/>
</dbReference>
<dbReference type="PROSITE" id="PS00108">
    <property type="entry name" value="PROTEIN_KINASE_ST"/>
    <property type="match status" value="1"/>
</dbReference>
<feature type="region of interest" description="Disordered" evidence="19">
    <location>
        <begin position="129"/>
        <end position="155"/>
    </location>
</feature>
<evidence type="ECO:0000256" key="10">
    <source>
        <dbReference type="ARBA" id="ARBA00022840"/>
    </source>
</evidence>
<comment type="catalytic activity">
    <reaction evidence="16">
        <text>L-threonyl-[protein] + ATP = O-phospho-L-threonyl-[protein] + ADP + H(+)</text>
        <dbReference type="Rhea" id="RHEA:46608"/>
        <dbReference type="Rhea" id="RHEA-COMP:11060"/>
        <dbReference type="Rhea" id="RHEA-COMP:11605"/>
        <dbReference type="ChEBI" id="CHEBI:15378"/>
        <dbReference type="ChEBI" id="CHEBI:30013"/>
        <dbReference type="ChEBI" id="CHEBI:30616"/>
        <dbReference type="ChEBI" id="CHEBI:61977"/>
        <dbReference type="ChEBI" id="CHEBI:456216"/>
        <dbReference type="EC" id="2.7.11.1"/>
    </reaction>
</comment>
<dbReference type="PROSITE" id="PS50927">
    <property type="entry name" value="BULB_LECTIN"/>
    <property type="match status" value="1"/>
</dbReference>
<dbReference type="Pfam" id="PF00069">
    <property type="entry name" value="Pkinase"/>
    <property type="match status" value="1"/>
</dbReference>
<proteinExistence type="predicted"/>
<keyword evidence="10 18" id="KW-0067">ATP-binding</keyword>
<name>A0A5J5A8G4_9ASTE</name>
<reference evidence="23 24" key="1">
    <citation type="submission" date="2019-09" db="EMBL/GenBank/DDBJ databases">
        <title>A chromosome-level genome assembly of the Chinese tupelo Nyssa sinensis.</title>
        <authorList>
            <person name="Yang X."/>
            <person name="Kang M."/>
            <person name="Yang Y."/>
            <person name="Xiong H."/>
            <person name="Wang M."/>
            <person name="Zhang Z."/>
            <person name="Wang Z."/>
            <person name="Wu H."/>
            <person name="Ma T."/>
            <person name="Liu J."/>
            <person name="Xi Z."/>
        </authorList>
    </citation>
    <scope>NUCLEOTIDE SEQUENCE [LARGE SCALE GENOMIC DNA]</scope>
    <source>
        <strain evidence="23">J267</strain>
        <tissue evidence="23">Leaf</tissue>
    </source>
</reference>
<dbReference type="FunFam" id="3.30.200.20:FF:000059">
    <property type="entry name" value="S-receptor-like serine/threonine-protein kinase"/>
    <property type="match status" value="1"/>
</dbReference>
<dbReference type="InterPro" id="IPR000719">
    <property type="entry name" value="Prot_kinase_dom"/>
</dbReference>
<keyword evidence="4" id="KW-0245">EGF-like domain</keyword>
<dbReference type="CDD" id="cd14066">
    <property type="entry name" value="STKc_IRAK"/>
    <property type="match status" value="1"/>
</dbReference>
<keyword evidence="12" id="KW-0472">Membrane</keyword>
<sequence>MKNPSSEIKQAWRRDELPTRREYGLRGDVLVSPLPLSVLLGFALLCDIDSTLSDKTIQKILSGDQISYDDLSAVEKKYFQRAVASGELSKLIEPWDPWWLKPSARTISLSQQGTQLVQPLVKQETVVSTQDDMENDQSHDIPPGPETPLPPVSKLSSTEPSPLLAVHLVDIIYSYCFTLRLYNGDWQSDALGSAMVILSNSSVMGQSGQPETVLEAVSHCLEQTCSPAFRDMGGLQFGFGLLDDVISLLYLGGSAIICLLCDLQRLIQAAEKELKLEKPRNSKRVEIRSKLKLAERKTFYMMCWVHEQPGEAWSSLAAIVRAEKVSAMDCGGNISGTSKMEDKATMDRLRKGSSLSVEKPEDVLISPNGAFSAGFHAIGVNVYCFAIWFAKPSQGDNRTLVWMANRDQPVNGRFSKLSMLKNGNLILTDAGQSIVWATNTVSSSTVQLQLHDNGNLVLQTSGSGSKETVILWQSFDSPTDTLLPNQALTRYTKLISSRTQTNHSSGFYKLFFDDDNVLRLVFNGPETSSIYWPDPWIVSNDAGRSSYNDTRIAVFDSRGHFTSSDQVEFRAADYGAGPHRRLTLDFDGNLRLYSLEEASGTWTVSWQAMPKPCRIHGGCGPNSLCSYDPGSGRKCKCLPAFKMKNHTDWSYGCEPESKLSCNKTQATFLQLSSADFYGYNIHILRNYTLESCKKKCLESCDCKGFQYKFNKTYGVHNCYPKRVFRNGHRAPSYVGALFVKVPKAFVSPQNQPIREQELDCSDQANYKQLDRVYKKKTESWSLKFLLCFVCAFGGVEIICIGFVWCFLPRSHQASSSAVMKGYYHQVAATGFRKFTYTELKKATKGFNEEIGRGGSSIVYKGILSDNRMAAIKRLNEANGGEAEFLAELDIIGRLNHMNLIEMWGYCVEGKHRLLVYEYMEHGSLAENLHSNTLNWEKRFEIAVGAAKGLAYLHEECLEWVLHCDVKPQNILLDSNYMPKVADFGLAKLLNRGSEKNLSFSKVRGTRGYMAPEWIFNLPVTSKVDVYSYGIVILEMITKASQEIDVHIDDSEGMMERRLISWVREKMQRTTGQQTSWMEEIIDPNVHGKYDMPRMELLVRVALLCVEENQDARPTMSNVVQKLTASWE</sequence>
<evidence type="ECO:0000256" key="1">
    <source>
        <dbReference type="ARBA" id="ARBA00004479"/>
    </source>
</evidence>
<keyword evidence="6" id="KW-0812">Transmembrane</keyword>
<keyword evidence="11" id="KW-1133">Transmembrane helix</keyword>
<dbReference type="InterPro" id="IPR001480">
    <property type="entry name" value="Bulb-type_lectin_dom"/>
</dbReference>
<evidence type="ECO:0000256" key="5">
    <source>
        <dbReference type="ARBA" id="ARBA00022679"/>
    </source>
</evidence>
<evidence type="ECO:0000256" key="7">
    <source>
        <dbReference type="ARBA" id="ARBA00022729"/>
    </source>
</evidence>
<dbReference type="InterPro" id="IPR011009">
    <property type="entry name" value="Kinase-like_dom_sf"/>
</dbReference>
<keyword evidence="7" id="KW-0732">Signal</keyword>
<evidence type="ECO:0000259" key="20">
    <source>
        <dbReference type="PROSITE" id="PS50011"/>
    </source>
</evidence>
<dbReference type="FunFam" id="2.90.10.10:FF:000017">
    <property type="entry name" value="Putative receptor protein kinase ZmPK1"/>
    <property type="match status" value="1"/>
</dbReference>
<dbReference type="SMART" id="SM00220">
    <property type="entry name" value="S_TKc"/>
    <property type="match status" value="1"/>
</dbReference>
<evidence type="ECO:0000313" key="24">
    <source>
        <dbReference type="Proteomes" id="UP000325577"/>
    </source>
</evidence>
<keyword evidence="15" id="KW-0325">Glycoprotein</keyword>
<evidence type="ECO:0000256" key="13">
    <source>
        <dbReference type="ARBA" id="ARBA00023157"/>
    </source>
</evidence>
<dbReference type="SMART" id="SM00108">
    <property type="entry name" value="B_lectin"/>
    <property type="match status" value="1"/>
</dbReference>